<feature type="region of interest" description="Disordered" evidence="6">
    <location>
        <begin position="550"/>
        <end position="572"/>
    </location>
</feature>
<organism evidence="8 9">
    <name type="scientific">Filimonas zeae</name>
    <dbReference type="NCBI Taxonomy" id="1737353"/>
    <lineage>
        <taxon>Bacteria</taxon>
        <taxon>Pseudomonadati</taxon>
        <taxon>Bacteroidota</taxon>
        <taxon>Chitinophagia</taxon>
        <taxon>Chitinophagales</taxon>
        <taxon>Chitinophagaceae</taxon>
        <taxon>Filimonas</taxon>
    </lineage>
</organism>
<dbReference type="InterPro" id="IPR022684">
    <property type="entry name" value="Calpain_cysteine_protease"/>
</dbReference>
<name>A0A917J2F4_9BACT</name>
<dbReference type="PANTHER" id="PTHR10183:SF379">
    <property type="entry name" value="CALPAIN-5"/>
    <property type="match status" value="1"/>
</dbReference>
<keyword evidence="3 5" id="KW-0378">Hydrolase</keyword>
<feature type="active site" evidence="5">
    <location>
        <position position="287"/>
    </location>
</feature>
<dbReference type="EMBL" id="BMIB01000004">
    <property type="protein sequence ID" value="GGH77990.1"/>
    <property type="molecule type" value="Genomic_DNA"/>
</dbReference>
<evidence type="ECO:0000256" key="6">
    <source>
        <dbReference type="SAM" id="MobiDB-lite"/>
    </source>
</evidence>
<dbReference type="GO" id="GO:0006508">
    <property type="term" value="P:proteolysis"/>
    <property type="evidence" value="ECO:0007669"/>
    <property type="project" value="UniProtKB-KW"/>
</dbReference>
<feature type="active site" evidence="5">
    <location>
        <position position="578"/>
    </location>
</feature>
<evidence type="ECO:0000256" key="3">
    <source>
        <dbReference type="ARBA" id="ARBA00022801"/>
    </source>
</evidence>
<dbReference type="InterPro" id="IPR038765">
    <property type="entry name" value="Papain-like_cys_pep_sf"/>
</dbReference>
<evidence type="ECO:0000313" key="8">
    <source>
        <dbReference type="EMBL" id="GGH77990.1"/>
    </source>
</evidence>
<evidence type="ECO:0000256" key="2">
    <source>
        <dbReference type="ARBA" id="ARBA00022670"/>
    </source>
</evidence>
<sequence>MKSANAAKNNRQTADAQNGAKTSRHPVQLLQSRHVGNPFQFFTGVLVSQPGYNPLQLLAHTARNRIVQQVAEASTTAVAPVQRVLADVGVFQSDTEIIETGSAEAYLIKYAAIREAAVFYNSTCEAREVMDRLHQLENLQTKVNGCMRDITEGAYPETDPAHEHQKHLNTLSKAIKQEKTDVVRDKTTEKNILARTDGVIKEGTRWEVLKDEWIDASSLIKGTKTVRYTILSEDDTHYFIRLKGVDAKARMLKGDVLDDQYKVSEAPLYPRGSPVKEDVLQTNLGDCYLQAALAGLAAKDPVFIKGMLFDNGPEVVVRLFRLPERSPQYLRVPRSTAKDSEGNDLYNNSALWVKMIQKAYAAGNFAGNLSGKRQFFSIKDIEGDMIGYTMGVLTGKEVASHKASGASLQDVPDMDNGTPWAFDIGDMWDVIQELSGFPEEEEQQEKCASALGILTPIFGETFALIKEWAGFVEEGDNRAKLEECKKVEDFAKFFEDKELNEEIKQRITGWVTESGLYRGAVGTGIYSQGQMAVLVKLEEALRTGKLVSTATEKELSDDSSEGSGHSGEPKYKGLVGGHAYSVLDLRMNKTRDPQSDEAGNIHWVQLRNPWGEYGRTYNEHWEAQAIEEGGGVFWIELSDMADNFQDFEIV</sequence>
<reference evidence="8" key="2">
    <citation type="submission" date="2020-09" db="EMBL/GenBank/DDBJ databases">
        <authorList>
            <person name="Sun Q."/>
            <person name="Zhou Y."/>
        </authorList>
    </citation>
    <scope>NUCLEOTIDE SEQUENCE</scope>
    <source>
        <strain evidence="8">CGMCC 1.15290</strain>
    </source>
</reference>
<keyword evidence="4 5" id="KW-0788">Thiol protease</keyword>
<dbReference type="SUPFAM" id="SSF54001">
    <property type="entry name" value="Cysteine proteinases"/>
    <property type="match status" value="2"/>
</dbReference>
<evidence type="ECO:0000313" key="9">
    <source>
        <dbReference type="Proteomes" id="UP000627292"/>
    </source>
</evidence>
<reference evidence="8" key="1">
    <citation type="journal article" date="2014" name="Int. J. Syst. Evol. Microbiol.">
        <title>Complete genome sequence of Corynebacterium casei LMG S-19264T (=DSM 44701T), isolated from a smear-ripened cheese.</title>
        <authorList>
            <consortium name="US DOE Joint Genome Institute (JGI-PGF)"/>
            <person name="Walter F."/>
            <person name="Albersmeier A."/>
            <person name="Kalinowski J."/>
            <person name="Ruckert C."/>
        </authorList>
    </citation>
    <scope>NUCLEOTIDE SEQUENCE</scope>
    <source>
        <strain evidence="8">CGMCC 1.15290</strain>
    </source>
</reference>
<feature type="active site" evidence="5">
    <location>
        <position position="608"/>
    </location>
</feature>
<comment type="similarity">
    <text evidence="1">Belongs to the peptidase C2 family.</text>
</comment>
<protein>
    <recommendedName>
        <fullName evidence="7">Calpain catalytic domain-containing protein</fullName>
    </recommendedName>
</protein>
<dbReference type="AlphaFoldDB" id="A0A917J2F4"/>
<evidence type="ECO:0000256" key="4">
    <source>
        <dbReference type="ARBA" id="ARBA00022807"/>
    </source>
</evidence>
<feature type="domain" description="Calpain catalytic" evidence="7">
    <location>
        <begin position="262"/>
        <end position="650"/>
    </location>
</feature>
<keyword evidence="2 5" id="KW-0645">Protease</keyword>
<evidence type="ECO:0000259" key="7">
    <source>
        <dbReference type="PROSITE" id="PS50203"/>
    </source>
</evidence>
<dbReference type="PROSITE" id="PS50203">
    <property type="entry name" value="CALPAIN_CAT"/>
    <property type="match status" value="1"/>
</dbReference>
<proteinExistence type="inferred from homology"/>
<evidence type="ECO:0000256" key="1">
    <source>
        <dbReference type="ARBA" id="ARBA00007623"/>
    </source>
</evidence>
<accession>A0A917J2F4</accession>
<feature type="region of interest" description="Disordered" evidence="6">
    <location>
        <begin position="1"/>
        <end position="24"/>
    </location>
</feature>
<dbReference type="RefSeq" id="WP_188956631.1">
    <property type="nucleotide sequence ID" value="NZ_BMIB01000004.1"/>
</dbReference>
<feature type="compositionally biased region" description="Polar residues" evidence="6">
    <location>
        <begin position="1"/>
        <end position="21"/>
    </location>
</feature>
<dbReference type="PANTHER" id="PTHR10183">
    <property type="entry name" value="CALPAIN"/>
    <property type="match status" value="1"/>
</dbReference>
<evidence type="ECO:0000256" key="5">
    <source>
        <dbReference type="PROSITE-ProRule" id="PRU00239"/>
    </source>
</evidence>
<dbReference type="InterPro" id="IPR001300">
    <property type="entry name" value="Peptidase_C2_calpain_cat"/>
</dbReference>
<comment type="caution">
    <text evidence="8">The sequence shown here is derived from an EMBL/GenBank/DDBJ whole genome shotgun (WGS) entry which is preliminary data.</text>
</comment>
<dbReference type="Gene3D" id="3.90.70.10">
    <property type="entry name" value="Cysteine proteinases"/>
    <property type="match status" value="1"/>
</dbReference>
<gene>
    <name evidence="8" type="ORF">GCM10011379_45170</name>
</gene>
<dbReference type="Pfam" id="PF00648">
    <property type="entry name" value="Peptidase_C2"/>
    <property type="match status" value="1"/>
</dbReference>
<dbReference type="Proteomes" id="UP000627292">
    <property type="component" value="Unassembled WGS sequence"/>
</dbReference>
<keyword evidence="9" id="KW-1185">Reference proteome</keyword>
<dbReference type="GO" id="GO:0004198">
    <property type="term" value="F:calcium-dependent cysteine-type endopeptidase activity"/>
    <property type="evidence" value="ECO:0007669"/>
    <property type="project" value="InterPro"/>
</dbReference>